<dbReference type="EMBL" id="BAAAZY010000005">
    <property type="protein sequence ID" value="GAA4043621.1"/>
    <property type="molecule type" value="Genomic_DNA"/>
</dbReference>
<evidence type="ECO:0000313" key="3">
    <source>
        <dbReference type="EMBL" id="GAA4043621.1"/>
    </source>
</evidence>
<feature type="domain" description="Calcineurin-like phosphoesterase" evidence="2">
    <location>
        <begin position="37"/>
        <end position="223"/>
    </location>
</feature>
<keyword evidence="4" id="KW-1185">Reference proteome</keyword>
<sequence length="285" mass="30629">MSRGDELGLELNSAPGLVPDLAPGLEPDPAPGLELGRVAVLSDIHGVLPALEAVLAEPEVAAAERIVLTGDITAGPQPAEVLDLLRRQGDRVLWIAGNADRELVEYRRGERDEIPDPIAPYAAGRLTEDQVEFLASLPRTLTLRVRGLGDVLFCHATPRDDEEVVLVDSRPDRWAEVFDGVADSVRTVVCGHTHMPYARLAHGRLVVNPGSVGMPYGRAGAHWCLLGPGVVLRVTPYDVPRAIARLTAECAYGDIAEWADHFLNARATDADALRVFGPRDGRGAS</sequence>
<name>A0ABP7UHL2_9ACTN</name>
<accession>A0ABP7UHL2</accession>
<comment type="caution">
    <text evidence="3">The sequence shown here is derived from an EMBL/GenBank/DDBJ whole genome shotgun (WGS) entry which is preliminary data.</text>
</comment>
<dbReference type="Gene3D" id="3.60.21.10">
    <property type="match status" value="1"/>
</dbReference>
<dbReference type="PANTHER" id="PTHR42850">
    <property type="entry name" value="METALLOPHOSPHOESTERASE"/>
    <property type="match status" value="1"/>
</dbReference>
<dbReference type="InterPro" id="IPR024654">
    <property type="entry name" value="Calcineurin-like_PHP_lpxH"/>
</dbReference>
<evidence type="ECO:0000259" key="2">
    <source>
        <dbReference type="Pfam" id="PF12850"/>
    </source>
</evidence>
<dbReference type="Proteomes" id="UP001499984">
    <property type="component" value="Unassembled WGS sequence"/>
</dbReference>
<dbReference type="PANTHER" id="PTHR42850:SF2">
    <property type="entry name" value="BLL5683 PROTEIN"/>
    <property type="match status" value="1"/>
</dbReference>
<dbReference type="Pfam" id="PF12850">
    <property type="entry name" value="Metallophos_2"/>
    <property type="match status" value="1"/>
</dbReference>
<gene>
    <name evidence="3" type="ORF">GCM10022233_11010</name>
</gene>
<protein>
    <submittedName>
        <fullName evidence="3">Metallophosphoesterase family protein</fullName>
    </submittedName>
</protein>
<dbReference type="SUPFAM" id="SSF56300">
    <property type="entry name" value="Metallo-dependent phosphatases"/>
    <property type="match status" value="1"/>
</dbReference>
<evidence type="ECO:0000256" key="1">
    <source>
        <dbReference type="ARBA" id="ARBA00008950"/>
    </source>
</evidence>
<reference evidence="4" key="1">
    <citation type="journal article" date="2019" name="Int. J. Syst. Evol. Microbiol.">
        <title>The Global Catalogue of Microorganisms (GCM) 10K type strain sequencing project: providing services to taxonomists for standard genome sequencing and annotation.</title>
        <authorList>
            <consortium name="The Broad Institute Genomics Platform"/>
            <consortium name="The Broad Institute Genome Sequencing Center for Infectious Disease"/>
            <person name="Wu L."/>
            <person name="Ma J."/>
        </authorList>
    </citation>
    <scope>NUCLEOTIDE SEQUENCE [LARGE SCALE GENOMIC DNA]</scope>
    <source>
        <strain evidence="4">JCM 16925</strain>
    </source>
</reference>
<proteinExistence type="inferred from homology"/>
<evidence type="ECO:0000313" key="4">
    <source>
        <dbReference type="Proteomes" id="UP001499984"/>
    </source>
</evidence>
<organism evidence="3 4">
    <name type="scientific">Streptomyces shaanxiensis</name>
    <dbReference type="NCBI Taxonomy" id="653357"/>
    <lineage>
        <taxon>Bacteria</taxon>
        <taxon>Bacillati</taxon>
        <taxon>Actinomycetota</taxon>
        <taxon>Actinomycetes</taxon>
        <taxon>Kitasatosporales</taxon>
        <taxon>Streptomycetaceae</taxon>
        <taxon>Streptomyces</taxon>
    </lineage>
</organism>
<dbReference type="InterPro" id="IPR029052">
    <property type="entry name" value="Metallo-depent_PP-like"/>
</dbReference>
<comment type="similarity">
    <text evidence="1">Belongs to the metallophosphoesterase superfamily. YfcE family.</text>
</comment>
<dbReference type="CDD" id="cd00838">
    <property type="entry name" value="MPP_superfamily"/>
    <property type="match status" value="1"/>
</dbReference>
<dbReference type="InterPro" id="IPR050126">
    <property type="entry name" value="Ap4A_hydrolase"/>
</dbReference>